<dbReference type="CDD" id="cd06261">
    <property type="entry name" value="TM_PBP2"/>
    <property type="match status" value="2"/>
</dbReference>
<dbReference type="STRING" id="679200.HMPREF9333_00941"/>
<protein>
    <recommendedName>
        <fullName evidence="6">ABC transmembrane type-1 domain-containing protein</fullName>
    </recommendedName>
</protein>
<dbReference type="AlphaFoldDB" id="G5GHA1"/>
<evidence type="ECO:0000313" key="7">
    <source>
        <dbReference type="EMBL" id="EHI55898.1"/>
    </source>
</evidence>
<dbReference type="InterPro" id="IPR000515">
    <property type="entry name" value="MetI-like"/>
</dbReference>
<evidence type="ECO:0000256" key="3">
    <source>
        <dbReference type="ARBA" id="ARBA00022989"/>
    </source>
</evidence>
<dbReference type="EMBL" id="ACZL01000015">
    <property type="protein sequence ID" value="EHI55898.1"/>
    <property type="molecule type" value="Genomic_DNA"/>
</dbReference>
<feature type="transmembrane region" description="Helical" evidence="5">
    <location>
        <begin position="465"/>
        <end position="487"/>
    </location>
</feature>
<dbReference type="GO" id="GO:0005886">
    <property type="term" value="C:plasma membrane"/>
    <property type="evidence" value="ECO:0007669"/>
    <property type="project" value="UniProtKB-SubCell"/>
</dbReference>
<accession>G5GHA1</accession>
<dbReference type="Gene3D" id="1.10.3720.10">
    <property type="entry name" value="MetI-like"/>
    <property type="match status" value="2"/>
</dbReference>
<feature type="transmembrane region" description="Helical" evidence="5">
    <location>
        <begin position="370"/>
        <end position="395"/>
    </location>
</feature>
<dbReference type="Proteomes" id="UP000003011">
    <property type="component" value="Unassembled WGS sequence"/>
</dbReference>
<proteinExistence type="inferred from homology"/>
<feature type="transmembrane region" description="Helical" evidence="5">
    <location>
        <begin position="135"/>
        <end position="161"/>
    </location>
</feature>
<dbReference type="eggNOG" id="COG1178">
    <property type="taxonomic scope" value="Bacteria"/>
</dbReference>
<comment type="caution">
    <text evidence="7">The sequence shown here is derived from an EMBL/GenBank/DDBJ whole genome shotgun (WGS) entry which is preliminary data.</text>
</comment>
<keyword evidence="5" id="KW-0813">Transport</keyword>
<keyword evidence="2 5" id="KW-0812">Transmembrane</keyword>
<dbReference type="PATRIC" id="fig|679200.3.peg.991"/>
<dbReference type="PROSITE" id="PS50928">
    <property type="entry name" value="ABC_TM1"/>
    <property type="match status" value="2"/>
</dbReference>
<name>G5GHA1_9FIRM</name>
<feature type="domain" description="ABC transmembrane type-1" evidence="6">
    <location>
        <begin position="338"/>
        <end position="530"/>
    </location>
</feature>
<evidence type="ECO:0000259" key="6">
    <source>
        <dbReference type="PROSITE" id="PS50928"/>
    </source>
</evidence>
<evidence type="ECO:0000256" key="4">
    <source>
        <dbReference type="ARBA" id="ARBA00023136"/>
    </source>
</evidence>
<keyword evidence="8" id="KW-1185">Reference proteome</keyword>
<feature type="transmembrane region" description="Helical" evidence="5">
    <location>
        <begin position="291"/>
        <end position="312"/>
    </location>
</feature>
<dbReference type="PANTHER" id="PTHR43496:SF1">
    <property type="entry name" value="POLYGALACTURONAN_RHAMNOGALACTURONAN TRANSPORT SYSTEM PERMEASE PROTEIN YTEP"/>
    <property type="match status" value="1"/>
</dbReference>
<dbReference type="SUPFAM" id="SSF161098">
    <property type="entry name" value="MetI-like"/>
    <property type="match status" value="2"/>
</dbReference>
<keyword evidence="3 5" id="KW-1133">Transmembrane helix</keyword>
<evidence type="ECO:0000256" key="2">
    <source>
        <dbReference type="ARBA" id="ARBA00022692"/>
    </source>
</evidence>
<feature type="transmembrane region" description="Helical" evidence="5">
    <location>
        <begin position="342"/>
        <end position="363"/>
    </location>
</feature>
<evidence type="ECO:0000313" key="8">
    <source>
        <dbReference type="Proteomes" id="UP000003011"/>
    </source>
</evidence>
<organism evidence="7 8">
    <name type="scientific">Johnsonella ignava ATCC 51276</name>
    <dbReference type="NCBI Taxonomy" id="679200"/>
    <lineage>
        <taxon>Bacteria</taxon>
        <taxon>Bacillati</taxon>
        <taxon>Bacillota</taxon>
        <taxon>Clostridia</taxon>
        <taxon>Lachnospirales</taxon>
        <taxon>Lachnospiraceae</taxon>
        <taxon>Johnsonella</taxon>
    </lineage>
</organism>
<dbReference type="RefSeq" id="WP_005540254.1">
    <property type="nucleotide sequence ID" value="NZ_JH378831.1"/>
</dbReference>
<dbReference type="GO" id="GO:0055085">
    <property type="term" value="P:transmembrane transport"/>
    <property type="evidence" value="ECO:0007669"/>
    <property type="project" value="InterPro"/>
</dbReference>
<evidence type="ECO:0000256" key="5">
    <source>
        <dbReference type="RuleBase" id="RU363032"/>
    </source>
</evidence>
<dbReference type="Pfam" id="PF00528">
    <property type="entry name" value="BPD_transp_1"/>
    <property type="match status" value="1"/>
</dbReference>
<feature type="transmembrane region" description="Helical" evidence="5">
    <location>
        <begin position="65"/>
        <end position="87"/>
    </location>
</feature>
<gene>
    <name evidence="7" type="ORF">HMPREF9333_00941</name>
</gene>
<feature type="transmembrane region" description="Helical" evidence="5">
    <location>
        <begin position="12"/>
        <end position="35"/>
    </location>
</feature>
<keyword evidence="4 5" id="KW-0472">Membrane</keyword>
<feature type="transmembrane region" description="Helical" evidence="5">
    <location>
        <begin position="507"/>
        <end position="531"/>
    </location>
</feature>
<comment type="similarity">
    <text evidence="5">Belongs to the binding-protein-dependent transport system permease family.</text>
</comment>
<feature type="transmembrane region" description="Helical" evidence="5">
    <location>
        <begin position="94"/>
        <end position="115"/>
    </location>
</feature>
<dbReference type="InterPro" id="IPR035906">
    <property type="entry name" value="MetI-like_sf"/>
</dbReference>
<feature type="domain" description="ABC transmembrane type-1" evidence="6">
    <location>
        <begin position="59"/>
        <end position="258"/>
    </location>
</feature>
<dbReference type="OrthoDB" id="57323at2"/>
<dbReference type="HOGENOM" id="CLU_021838_1_1_9"/>
<evidence type="ECO:0000256" key="1">
    <source>
        <dbReference type="ARBA" id="ARBA00004141"/>
    </source>
</evidence>
<sequence length="536" mass="59251">MKHKKRYQIIDIIIMSILATGIVIFIMVPFFNILAEAFYYENKFDLRYIKSLFDNKTLLFNSLRLGILTTALTLTAGICVSVYIFICSERLQKFWLMILGITMISPPFVTALSYINLFGRRGLISYRLLHLSVQPYGLTGIVLMQALSDFSLCSLLLYGVLKSIPGYMIDSAKSLGAKTNDIICDIILPNMLPGIKASALLTFLRSISDFGTPAIIGGKYNVLALESYLAVIAQGNLPRAAAVNLLLILPAAAVFVPYHKNLKNLGITSHGIETSNSKIVGKGIVYNCIKAIALFFLLWISMQYISIIFSAFTRMKKGSLVITLENIEETLPYINQTTLRSIIYSVIAASCGSIMGLLIGYYMQIRKIKFFFWIDLAATLPYVIPGTFFGLGYLLAFRQPPLMITGTAAIVVLNVIFKQLPFSTKIGNAAMEGINIEAVNAVRDLGGGRHNEILDVILPLSRRQLGLSFINAFTSTMTTIGSIIFLIHPGHKVLTLVMFDVIQSGKYNIGSVLALWIIIICIVINGSYMFITSHSS</sequence>
<dbReference type="PANTHER" id="PTHR43496">
    <property type="entry name" value="PROTEIN LPLB"/>
    <property type="match status" value="1"/>
</dbReference>
<comment type="subcellular location">
    <subcellularLocation>
        <location evidence="5">Cell membrane</location>
        <topology evidence="5">Multi-pass membrane protein</topology>
    </subcellularLocation>
    <subcellularLocation>
        <location evidence="1">Membrane</location>
        <topology evidence="1">Multi-pass membrane protein</topology>
    </subcellularLocation>
</comment>
<reference evidence="7 8" key="1">
    <citation type="submission" date="2011-08" db="EMBL/GenBank/DDBJ databases">
        <title>The Genome Sequence of Johnsonella ignava ATCC 51276.</title>
        <authorList>
            <consortium name="The Broad Institute Genome Sequencing Platform"/>
            <person name="Earl A."/>
            <person name="Ward D."/>
            <person name="Feldgarden M."/>
            <person name="Gevers D."/>
            <person name="Izard J."/>
            <person name="Blanton J.M."/>
            <person name="Baranova O.V."/>
            <person name="Dewhirst F.E."/>
            <person name="Young S.K."/>
            <person name="Zeng Q."/>
            <person name="Gargeya S."/>
            <person name="Fitzgerald M."/>
            <person name="Haas B."/>
            <person name="Abouelleil A."/>
            <person name="Alvarado L."/>
            <person name="Arachchi H.M."/>
            <person name="Berlin A."/>
            <person name="Brown A."/>
            <person name="Chapman S.B."/>
            <person name="Chen Z."/>
            <person name="Dunbar C."/>
            <person name="Freedman E."/>
            <person name="Gearin G."/>
            <person name="Gellesch M."/>
            <person name="Goldberg J."/>
            <person name="Griggs A."/>
            <person name="Gujja S."/>
            <person name="Heiman D."/>
            <person name="Howarth C."/>
            <person name="Larson L."/>
            <person name="Lui A."/>
            <person name="MacDonald P.J.P."/>
            <person name="Montmayeur A."/>
            <person name="Murphy C."/>
            <person name="Neiman D."/>
            <person name="Pearson M."/>
            <person name="Priest M."/>
            <person name="Roberts A."/>
            <person name="Saif S."/>
            <person name="Shea T."/>
            <person name="Shenoy N."/>
            <person name="Sisk P."/>
            <person name="Stolte C."/>
            <person name="Sykes S."/>
            <person name="Wortman J."/>
            <person name="Nusbaum C."/>
            <person name="Birren B."/>
        </authorList>
    </citation>
    <scope>NUCLEOTIDE SEQUENCE [LARGE SCALE GENOMIC DNA]</scope>
    <source>
        <strain evidence="7 8">ATCC 51276</strain>
    </source>
</reference>
<feature type="transmembrane region" description="Helical" evidence="5">
    <location>
        <begin position="401"/>
        <end position="417"/>
    </location>
</feature>